<dbReference type="InterPro" id="IPR005763">
    <property type="entry name" value="Fucose_isomerase"/>
</dbReference>
<evidence type="ECO:0000259" key="5">
    <source>
        <dbReference type="Pfam" id="PF07881"/>
    </source>
</evidence>
<sequence>MARIGVLSPSNGRDYVHSGIAGFVRENEDRLVAALVAEGHDVVRASAPISAGTLATSSERELEAAGVDLTVLHYCVWAFPHFTMLAAGALTGPLVLVATLDPVQPGMVGMLAAGGALDQIGRRHTRLWGAPPDVVAPIGVLARAADGHEHGRRQHGPVATRVRHRRRGDRPVGGRLAGGSGRPGGEARGAGVAGAADRRVPRDAFTDFGGEPGLHRHQRGSPS</sequence>
<dbReference type="RefSeq" id="WP_244180210.1">
    <property type="nucleotide sequence ID" value="NZ_FNUJ01000003.1"/>
</dbReference>
<keyword evidence="1 6" id="KW-0413">Isomerase</keyword>
<dbReference type="GO" id="GO:0008790">
    <property type="term" value="F:arabinose isomerase activity"/>
    <property type="evidence" value="ECO:0007669"/>
    <property type="project" value="TreeGrafter"/>
</dbReference>
<dbReference type="Gene3D" id="3.40.50.1070">
    <property type="match status" value="1"/>
</dbReference>
<evidence type="ECO:0000256" key="4">
    <source>
        <dbReference type="SAM" id="MobiDB-lite"/>
    </source>
</evidence>
<dbReference type="GO" id="GO:0008736">
    <property type="term" value="F:L-fucose isomerase activity"/>
    <property type="evidence" value="ECO:0007669"/>
    <property type="project" value="InterPro"/>
</dbReference>
<dbReference type="AlphaFoldDB" id="A0A1H5QLW0"/>
<dbReference type="GO" id="GO:0005737">
    <property type="term" value="C:cytoplasm"/>
    <property type="evidence" value="ECO:0007669"/>
    <property type="project" value="InterPro"/>
</dbReference>
<proteinExistence type="predicted"/>
<gene>
    <name evidence="6" type="ORF">SAMN05421837_103209</name>
</gene>
<dbReference type="Pfam" id="PF07881">
    <property type="entry name" value="Fucose_iso_N1"/>
    <property type="match status" value="1"/>
</dbReference>
<dbReference type="GO" id="GO:0030145">
    <property type="term" value="F:manganese ion binding"/>
    <property type="evidence" value="ECO:0007669"/>
    <property type="project" value="InterPro"/>
</dbReference>
<dbReference type="InterPro" id="IPR009015">
    <property type="entry name" value="Fucose_isomerase_N/cen_sf"/>
</dbReference>
<protein>
    <recommendedName>
        <fullName evidence="3">FucIase</fullName>
    </recommendedName>
</protein>
<feature type="compositionally biased region" description="Basic and acidic residues" evidence="4">
    <location>
        <begin position="196"/>
        <end position="205"/>
    </location>
</feature>
<dbReference type="STRING" id="218821.SAMN05421837_103209"/>
<evidence type="ECO:0000313" key="7">
    <source>
        <dbReference type="Proteomes" id="UP000198878"/>
    </source>
</evidence>
<feature type="region of interest" description="Disordered" evidence="4">
    <location>
        <begin position="146"/>
        <end position="223"/>
    </location>
</feature>
<reference evidence="7" key="1">
    <citation type="submission" date="2016-10" db="EMBL/GenBank/DDBJ databases">
        <authorList>
            <person name="Varghese N."/>
            <person name="Submissions S."/>
        </authorList>
    </citation>
    <scope>NUCLEOTIDE SEQUENCE [LARGE SCALE GENOMIC DNA]</scope>
    <source>
        <strain evidence="7">DSM 44654</strain>
    </source>
</reference>
<dbReference type="GO" id="GO:0042355">
    <property type="term" value="P:L-fucose catabolic process"/>
    <property type="evidence" value="ECO:0007669"/>
    <property type="project" value="TreeGrafter"/>
</dbReference>
<feature type="domain" description="L-fucose isomerase N-terminal-1" evidence="5">
    <location>
        <begin position="2"/>
        <end position="131"/>
    </location>
</feature>
<organism evidence="6 7">
    <name type="scientific">Amycolatopsis pretoriensis</name>
    <dbReference type="NCBI Taxonomy" id="218821"/>
    <lineage>
        <taxon>Bacteria</taxon>
        <taxon>Bacillati</taxon>
        <taxon>Actinomycetota</taxon>
        <taxon>Actinomycetes</taxon>
        <taxon>Pseudonocardiales</taxon>
        <taxon>Pseudonocardiaceae</taxon>
        <taxon>Amycolatopsis</taxon>
    </lineage>
</organism>
<dbReference type="GO" id="GO:0019571">
    <property type="term" value="P:D-arabinose catabolic process"/>
    <property type="evidence" value="ECO:0007669"/>
    <property type="project" value="TreeGrafter"/>
</dbReference>
<dbReference type="PANTHER" id="PTHR37840">
    <property type="entry name" value="L-FUCOSE ISOMERASE"/>
    <property type="match status" value="1"/>
</dbReference>
<dbReference type="Proteomes" id="UP000198878">
    <property type="component" value="Unassembled WGS sequence"/>
</dbReference>
<dbReference type="EMBL" id="FNUJ01000003">
    <property type="protein sequence ID" value="SEF26338.1"/>
    <property type="molecule type" value="Genomic_DNA"/>
</dbReference>
<evidence type="ECO:0000256" key="2">
    <source>
        <dbReference type="ARBA" id="ARBA00023277"/>
    </source>
</evidence>
<dbReference type="SUPFAM" id="SSF53743">
    <property type="entry name" value="FucI/AraA N-terminal and middle domains"/>
    <property type="match status" value="1"/>
</dbReference>
<evidence type="ECO:0000256" key="1">
    <source>
        <dbReference type="ARBA" id="ARBA00023235"/>
    </source>
</evidence>
<accession>A0A1H5QLW0</accession>
<dbReference type="PANTHER" id="PTHR37840:SF1">
    <property type="entry name" value="L-FUCOSE ISOMERASE"/>
    <property type="match status" value="1"/>
</dbReference>
<name>A0A1H5QLW0_9PSEU</name>
<feature type="compositionally biased region" description="Gly residues" evidence="4">
    <location>
        <begin position="175"/>
        <end position="192"/>
    </location>
</feature>
<dbReference type="InterPro" id="IPR038391">
    <property type="entry name" value="Fucose_iso_dom1_sf"/>
</dbReference>
<evidence type="ECO:0000256" key="3">
    <source>
        <dbReference type="ARBA" id="ARBA00030454"/>
    </source>
</evidence>
<evidence type="ECO:0000313" key="6">
    <source>
        <dbReference type="EMBL" id="SEF26338.1"/>
    </source>
</evidence>
<dbReference type="InterPro" id="IPR012888">
    <property type="entry name" value="Fucose_iso_N1"/>
</dbReference>
<keyword evidence="7" id="KW-1185">Reference proteome</keyword>
<feature type="compositionally biased region" description="Basic residues" evidence="4">
    <location>
        <begin position="150"/>
        <end position="168"/>
    </location>
</feature>
<keyword evidence="2" id="KW-0119">Carbohydrate metabolism</keyword>